<feature type="region of interest" description="Disordered" evidence="12">
    <location>
        <begin position="519"/>
        <end position="538"/>
    </location>
</feature>
<feature type="compositionally biased region" description="Basic and acidic residues" evidence="12">
    <location>
        <begin position="728"/>
        <end position="747"/>
    </location>
</feature>
<keyword evidence="15" id="KW-1185">Reference proteome</keyword>
<evidence type="ECO:0000256" key="3">
    <source>
        <dbReference type="ARBA" id="ARBA00022527"/>
    </source>
</evidence>
<keyword evidence="7" id="KW-0418">Kinase</keyword>
<dbReference type="GeneTree" id="ENSGT00940000154351"/>
<evidence type="ECO:0000256" key="8">
    <source>
        <dbReference type="ARBA" id="ARBA00022840"/>
    </source>
</evidence>
<evidence type="ECO:0000256" key="10">
    <source>
        <dbReference type="ARBA" id="ARBA00047592"/>
    </source>
</evidence>
<reference evidence="14" key="2">
    <citation type="submission" date="2025-08" db="UniProtKB">
        <authorList>
            <consortium name="Ensembl"/>
        </authorList>
    </citation>
    <scope>IDENTIFICATION</scope>
</reference>
<evidence type="ECO:0000256" key="2">
    <source>
        <dbReference type="ARBA" id="ARBA00012411"/>
    </source>
</evidence>
<evidence type="ECO:0000256" key="12">
    <source>
        <dbReference type="SAM" id="MobiDB-lite"/>
    </source>
</evidence>
<evidence type="ECO:0000256" key="5">
    <source>
        <dbReference type="ARBA" id="ARBA00022679"/>
    </source>
</evidence>
<dbReference type="PROSITE" id="PS50011">
    <property type="entry name" value="PROTEIN_KINASE_DOM"/>
    <property type="match status" value="1"/>
</dbReference>
<evidence type="ECO:0000256" key="11">
    <source>
        <dbReference type="ARBA" id="ARBA00048312"/>
    </source>
</evidence>
<dbReference type="SUPFAM" id="SSF56112">
    <property type="entry name" value="Protein kinase-like (PK-like)"/>
    <property type="match status" value="1"/>
</dbReference>
<dbReference type="Gene3D" id="1.10.510.10">
    <property type="entry name" value="Transferase(Phosphotransferase) domain 1"/>
    <property type="match status" value="1"/>
</dbReference>
<dbReference type="InterPro" id="IPR000719">
    <property type="entry name" value="Prot_kinase_dom"/>
</dbReference>
<evidence type="ECO:0000313" key="15">
    <source>
        <dbReference type="Proteomes" id="UP000008144"/>
    </source>
</evidence>
<name>F6WWL5_CIOIN</name>
<dbReference type="GO" id="GO:0035556">
    <property type="term" value="P:intracellular signal transduction"/>
    <property type="evidence" value="ECO:0000318"/>
    <property type="project" value="GO_Central"/>
</dbReference>
<comment type="catalytic activity">
    <reaction evidence="11">
        <text>L-seryl-[protein] + ATP = O-phospho-L-seryl-[protein] + ADP + H(+)</text>
        <dbReference type="Rhea" id="RHEA:17989"/>
        <dbReference type="Rhea" id="RHEA-COMP:9863"/>
        <dbReference type="Rhea" id="RHEA-COMP:11604"/>
        <dbReference type="ChEBI" id="CHEBI:15378"/>
        <dbReference type="ChEBI" id="CHEBI:29999"/>
        <dbReference type="ChEBI" id="CHEBI:30616"/>
        <dbReference type="ChEBI" id="CHEBI:83421"/>
        <dbReference type="ChEBI" id="CHEBI:456216"/>
        <dbReference type="EC" id="2.7.11.24"/>
    </reaction>
</comment>
<dbReference type="STRING" id="7719.ENSCINP00000002522"/>
<organism evidence="14 15">
    <name type="scientific">Ciona intestinalis</name>
    <name type="common">Transparent sea squirt</name>
    <name type="synonym">Ascidia intestinalis</name>
    <dbReference type="NCBI Taxonomy" id="7719"/>
    <lineage>
        <taxon>Eukaryota</taxon>
        <taxon>Metazoa</taxon>
        <taxon>Chordata</taxon>
        <taxon>Tunicata</taxon>
        <taxon>Ascidiacea</taxon>
        <taxon>Phlebobranchia</taxon>
        <taxon>Cionidae</taxon>
        <taxon>Ciona</taxon>
    </lineage>
</organism>
<dbReference type="InterPro" id="IPR008350">
    <property type="entry name" value="MAPK_ERK3/4"/>
</dbReference>
<feature type="compositionally biased region" description="Basic and acidic residues" evidence="12">
    <location>
        <begin position="526"/>
        <end position="538"/>
    </location>
</feature>
<evidence type="ECO:0000256" key="4">
    <source>
        <dbReference type="ARBA" id="ARBA00022553"/>
    </source>
</evidence>
<dbReference type="GO" id="GO:0004707">
    <property type="term" value="F:MAP kinase activity"/>
    <property type="evidence" value="ECO:0007669"/>
    <property type="project" value="UniProtKB-EC"/>
</dbReference>
<dbReference type="GO" id="GO:0004674">
    <property type="term" value="F:protein serine/threonine kinase activity"/>
    <property type="evidence" value="ECO:0000318"/>
    <property type="project" value="GO_Central"/>
</dbReference>
<feature type="region of interest" description="Disordered" evidence="12">
    <location>
        <begin position="579"/>
        <end position="751"/>
    </location>
</feature>
<feature type="region of interest" description="Disordered" evidence="12">
    <location>
        <begin position="869"/>
        <end position="906"/>
    </location>
</feature>
<evidence type="ECO:0000256" key="1">
    <source>
        <dbReference type="ARBA" id="ARBA00008832"/>
    </source>
</evidence>
<dbReference type="PANTHER" id="PTHR24055">
    <property type="entry name" value="MITOGEN-ACTIVATED PROTEIN KINASE"/>
    <property type="match status" value="1"/>
</dbReference>
<feature type="region of interest" description="Disordered" evidence="12">
    <location>
        <begin position="766"/>
        <end position="817"/>
    </location>
</feature>
<evidence type="ECO:0000313" key="14">
    <source>
        <dbReference type="Ensembl" id="ENSCINP00000002522.3"/>
    </source>
</evidence>
<keyword evidence="5" id="KW-0808">Transferase</keyword>
<dbReference type="Pfam" id="PF00069">
    <property type="entry name" value="Pkinase"/>
    <property type="match status" value="1"/>
</dbReference>
<dbReference type="GO" id="GO:0005524">
    <property type="term" value="F:ATP binding"/>
    <property type="evidence" value="ECO:0007669"/>
    <property type="project" value="UniProtKB-KW"/>
</dbReference>
<comment type="catalytic activity">
    <reaction evidence="10">
        <text>L-threonyl-[protein] + ATP = O-phospho-L-threonyl-[protein] + ADP + H(+)</text>
        <dbReference type="Rhea" id="RHEA:46608"/>
        <dbReference type="Rhea" id="RHEA-COMP:11060"/>
        <dbReference type="Rhea" id="RHEA-COMP:11605"/>
        <dbReference type="ChEBI" id="CHEBI:15378"/>
        <dbReference type="ChEBI" id="CHEBI:30013"/>
        <dbReference type="ChEBI" id="CHEBI:30616"/>
        <dbReference type="ChEBI" id="CHEBI:61977"/>
        <dbReference type="ChEBI" id="CHEBI:456216"/>
        <dbReference type="EC" id="2.7.11.24"/>
    </reaction>
</comment>
<dbReference type="PRINTS" id="PR01771">
    <property type="entry name" value="ERK3ERK4MAPK"/>
</dbReference>
<evidence type="ECO:0000256" key="9">
    <source>
        <dbReference type="ARBA" id="ARBA00023306"/>
    </source>
</evidence>
<evidence type="ECO:0000259" key="13">
    <source>
        <dbReference type="PROSITE" id="PS50011"/>
    </source>
</evidence>
<feature type="domain" description="Protein kinase" evidence="13">
    <location>
        <begin position="46"/>
        <end position="364"/>
    </location>
</feature>
<comment type="similarity">
    <text evidence="1">Belongs to the protein kinase superfamily. CMGC Ser/Thr protein kinase family. MAP kinase subfamily.</text>
</comment>
<proteinExistence type="inferred from homology"/>
<gene>
    <name evidence="14" type="primary">erk3/4</name>
</gene>
<evidence type="ECO:0000256" key="6">
    <source>
        <dbReference type="ARBA" id="ARBA00022741"/>
    </source>
</evidence>
<accession>F6WWL5</accession>
<dbReference type="EC" id="2.7.11.24" evidence="2"/>
<accession>A0A1W5BQ75</accession>
<evidence type="ECO:0000256" key="7">
    <source>
        <dbReference type="ARBA" id="ARBA00022777"/>
    </source>
</evidence>
<keyword evidence="4" id="KW-0597">Phosphoprotein</keyword>
<feature type="compositionally biased region" description="Polar residues" evidence="12">
    <location>
        <begin position="682"/>
        <end position="694"/>
    </location>
</feature>
<feature type="compositionally biased region" description="Basic residues" evidence="12">
    <location>
        <begin position="641"/>
        <end position="671"/>
    </location>
</feature>
<feature type="compositionally biased region" description="Low complexity" evidence="12">
    <location>
        <begin position="672"/>
        <end position="681"/>
    </location>
</feature>
<dbReference type="OMA" id="SARCHQR"/>
<dbReference type="FunFam" id="1.10.510.10:FF:000624">
    <property type="entry name" value="Mitogen-activated protein kinase"/>
    <property type="match status" value="1"/>
</dbReference>
<dbReference type="InterPro" id="IPR008266">
    <property type="entry name" value="Tyr_kinase_AS"/>
</dbReference>
<dbReference type="InterPro" id="IPR011009">
    <property type="entry name" value="Kinase-like_dom_sf"/>
</dbReference>
<dbReference type="PROSITE" id="PS00109">
    <property type="entry name" value="PROTEIN_KINASE_TYR"/>
    <property type="match status" value="1"/>
</dbReference>
<keyword evidence="6" id="KW-0547">Nucleotide-binding</keyword>
<dbReference type="Gene3D" id="3.30.200.20">
    <property type="entry name" value="Phosphorylase Kinase, domain 1"/>
    <property type="match status" value="1"/>
</dbReference>
<keyword evidence="8" id="KW-0067">ATP-binding</keyword>
<dbReference type="Proteomes" id="UP000008144">
    <property type="component" value="Unassembled WGS sequence"/>
</dbReference>
<dbReference type="InParanoid" id="F6WWL5"/>
<dbReference type="AlphaFoldDB" id="F6WWL5"/>
<dbReference type="GO" id="GO:0005634">
    <property type="term" value="C:nucleus"/>
    <property type="evidence" value="ECO:0000318"/>
    <property type="project" value="GO_Central"/>
</dbReference>
<feature type="compositionally biased region" description="Low complexity" evidence="12">
    <location>
        <begin position="870"/>
        <end position="884"/>
    </location>
</feature>
<dbReference type="GO" id="GO:0005737">
    <property type="term" value="C:cytoplasm"/>
    <property type="evidence" value="ECO:0000318"/>
    <property type="project" value="GO_Central"/>
</dbReference>
<sequence length="906" mass="101371">MLQIRRDDAAVIDGQSDEEHKLKANESQACDTRLITVDMSDISSRYRDVYPLGCGSRALIFSAIDQQCRRRVAVKKIFVKQCTPSHKLKQLIREIRILRKMDHDNIVRMYHALASSSSRDNSSPVNMASNLSLKNQVSFDSVYIGMELMDTDLRNVINHNQLSSNYIKLFTYQLLRGLKYLHSANVIHRDLTPSNVFINTDTLMLKIGDFGISRILDSEYEHSGYLSMTTTSTWYQSPEILLHPRHYNQAADMWAAGCIFAEMLIGKPLFNGSNAMEQINLILKSVAVTRENWLSVTTAVCQDENCCLNKDAYNVRENGGIPRRPLRDLLPTSNHMAVNLLNQMLTFAQTDRVTAIDALMHPYLACYSNPFDEPVCGMPFSLEDELDEMDVTNIKQIIWNETSNLFSVPSNESNIVETSTEDCGLRQSLKGSVCTNDSYKNLLALVQSSTHSNGSNTNRGITISESEARTIACDFDYGVQINDGSINRERMSIDFRPITSSAGCFDPYKWDSRCDSNTQQKQLTSAKEEPAKLGAHDGHHQEVVSDHGYHSSYCSSNLSHGKVHAHALWSLSSPDVSIDHERTSGQRASTPDVGEASSPSAFEEDHNSDYSRHSPTLSSEERDSDVTTSSRRRHKDDVPRHHQSYGHHYHHHHHHHHGHHHHHKHHRHSSRHGSLSSASGGNTSHQRTSSNEAEPSSARCHQRRCLVNDTVPEVLEEPGSDVSSNDRILPKDAPERKSSSSDSDSKTGRKKTCKMFPKFCKSRVKTTTGTTGGSAPADSGFHEPFNISTPAVELKQRPNTAREGKTIRDGPSYTTPRLRTCSEGNRRNNPALILPKWKQLLETTTDKSPFLHCQSLSDFNRIHAYSGGNDVSSSDVTSSDVSLSPPGKCSKSATPSFPRKRVECPF</sequence>
<reference evidence="14" key="3">
    <citation type="submission" date="2025-09" db="UniProtKB">
        <authorList>
            <consortium name="Ensembl"/>
        </authorList>
    </citation>
    <scope>IDENTIFICATION</scope>
</reference>
<keyword evidence="3" id="KW-0723">Serine/threonine-protein kinase</keyword>
<feature type="compositionally biased region" description="Basic and acidic residues" evidence="12">
    <location>
        <begin position="603"/>
        <end position="612"/>
    </location>
</feature>
<dbReference type="Ensembl" id="ENSCINT00000002522.3">
    <property type="protein sequence ID" value="ENSCINP00000002522.3"/>
    <property type="gene ID" value="ENSCING00000001296.3"/>
</dbReference>
<feature type="compositionally biased region" description="Basic and acidic residues" evidence="12">
    <location>
        <begin position="794"/>
        <end position="808"/>
    </location>
</feature>
<dbReference type="InterPro" id="IPR050117">
    <property type="entry name" value="MAPK"/>
</dbReference>
<keyword evidence="9" id="KW-0131">Cell cycle</keyword>
<dbReference type="FunFam" id="3.30.200.20:FF:000281">
    <property type="entry name" value="Mitogen-activated protein kinase 4"/>
    <property type="match status" value="1"/>
</dbReference>
<reference evidence="15" key="1">
    <citation type="journal article" date="2002" name="Science">
        <title>The draft genome of Ciona intestinalis: insights into chordate and vertebrate origins.</title>
        <authorList>
            <person name="Dehal P."/>
            <person name="Satou Y."/>
            <person name="Campbell R.K."/>
            <person name="Chapman J."/>
            <person name="Degnan B."/>
            <person name="De Tomaso A."/>
            <person name="Davidson B."/>
            <person name="Di Gregorio A."/>
            <person name="Gelpke M."/>
            <person name="Goodstein D.M."/>
            <person name="Harafuji N."/>
            <person name="Hastings K.E."/>
            <person name="Ho I."/>
            <person name="Hotta K."/>
            <person name="Huang W."/>
            <person name="Kawashima T."/>
            <person name="Lemaire P."/>
            <person name="Martinez D."/>
            <person name="Meinertzhagen I.A."/>
            <person name="Necula S."/>
            <person name="Nonaka M."/>
            <person name="Putnam N."/>
            <person name="Rash S."/>
            <person name="Saiga H."/>
            <person name="Satake M."/>
            <person name="Terry A."/>
            <person name="Yamada L."/>
            <person name="Wang H.G."/>
            <person name="Awazu S."/>
            <person name="Azumi K."/>
            <person name="Boore J."/>
            <person name="Branno M."/>
            <person name="Chin-Bow S."/>
            <person name="DeSantis R."/>
            <person name="Doyle S."/>
            <person name="Francino P."/>
            <person name="Keys D.N."/>
            <person name="Haga S."/>
            <person name="Hayashi H."/>
            <person name="Hino K."/>
            <person name="Imai K.S."/>
            <person name="Inaba K."/>
            <person name="Kano S."/>
            <person name="Kobayashi K."/>
            <person name="Kobayashi M."/>
            <person name="Lee B.I."/>
            <person name="Makabe K.W."/>
            <person name="Manohar C."/>
            <person name="Matassi G."/>
            <person name="Medina M."/>
            <person name="Mochizuki Y."/>
            <person name="Mount S."/>
            <person name="Morishita T."/>
            <person name="Miura S."/>
            <person name="Nakayama A."/>
            <person name="Nishizaka S."/>
            <person name="Nomoto H."/>
            <person name="Ohta F."/>
            <person name="Oishi K."/>
            <person name="Rigoutsos I."/>
            <person name="Sano M."/>
            <person name="Sasaki A."/>
            <person name="Sasakura Y."/>
            <person name="Shoguchi E."/>
            <person name="Shin-i T."/>
            <person name="Spagnuolo A."/>
            <person name="Stainier D."/>
            <person name="Suzuki M.M."/>
            <person name="Tassy O."/>
            <person name="Takatori N."/>
            <person name="Tokuoka M."/>
            <person name="Yagi K."/>
            <person name="Yoshizaki F."/>
            <person name="Wada S."/>
            <person name="Zhang C."/>
            <person name="Hyatt P.D."/>
            <person name="Larimer F."/>
            <person name="Detter C."/>
            <person name="Doggett N."/>
            <person name="Glavina T."/>
            <person name="Hawkins T."/>
            <person name="Richardson P."/>
            <person name="Lucas S."/>
            <person name="Kohara Y."/>
            <person name="Levine M."/>
            <person name="Satoh N."/>
            <person name="Rokhsar D.S."/>
        </authorList>
    </citation>
    <scope>NUCLEOTIDE SEQUENCE [LARGE SCALE GENOMIC DNA]</scope>
</reference>
<protein>
    <recommendedName>
        <fullName evidence="2">mitogen-activated protein kinase</fullName>
        <ecNumber evidence="2">2.7.11.24</ecNumber>
    </recommendedName>
</protein>
<dbReference type="HOGENOM" id="CLU_320271_0_0_1"/>